<keyword evidence="2" id="KW-1185">Reference proteome</keyword>
<dbReference type="RefSeq" id="WP_176756612.1">
    <property type="nucleotide sequence ID" value="NZ_FMUR01000007.1"/>
</dbReference>
<protein>
    <submittedName>
        <fullName evidence="1">Uncharacterized protein</fullName>
    </submittedName>
</protein>
<gene>
    <name evidence="1" type="ORF">SAMN02910451_01300</name>
</gene>
<evidence type="ECO:0000313" key="2">
    <source>
        <dbReference type="Proteomes" id="UP000183047"/>
    </source>
</evidence>
<proteinExistence type="predicted"/>
<dbReference type="AlphaFoldDB" id="A0A1G5CZF8"/>
<accession>A0A1G5CZF8</accession>
<evidence type="ECO:0000313" key="1">
    <source>
        <dbReference type="EMBL" id="SCY07621.1"/>
    </source>
</evidence>
<name>A0A1G5CZF8_9FIRM</name>
<reference evidence="2" key="1">
    <citation type="submission" date="2016-10" db="EMBL/GenBank/DDBJ databases">
        <authorList>
            <person name="Varghese N."/>
            <person name="Submissions S."/>
        </authorList>
    </citation>
    <scope>NUCLEOTIDE SEQUENCE [LARGE SCALE GENOMIC DNA]</scope>
    <source>
        <strain evidence="2">XBD2006</strain>
    </source>
</reference>
<dbReference type="EMBL" id="FMUR01000007">
    <property type="protein sequence ID" value="SCY07621.1"/>
    <property type="molecule type" value="Genomic_DNA"/>
</dbReference>
<organism evidence="1 2">
    <name type="scientific">Butyrivibrio hungatei</name>
    <dbReference type="NCBI Taxonomy" id="185008"/>
    <lineage>
        <taxon>Bacteria</taxon>
        <taxon>Bacillati</taxon>
        <taxon>Bacillota</taxon>
        <taxon>Clostridia</taxon>
        <taxon>Lachnospirales</taxon>
        <taxon>Lachnospiraceae</taxon>
        <taxon>Butyrivibrio</taxon>
    </lineage>
</organism>
<dbReference type="Proteomes" id="UP000183047">
    <property type="component" value="Unassembled WGS sequence"/>
</dbReference>
<sequence length="54" mass="5941">MKTSLRLTKYLGGIVLALILISTLPGIIVQRANITNNSDSHCIGIAWTLPHQRQ</sequence>